<comment type="caution">
    <text evidence="1">The sequence shown here is derived from an EMBL/GenBank/DDBJ whole genome shotgun (WGS) entry which is preliminary data.</text>
</comment>
<dbReference type="Proteomes" id="UP000214610">
    <property type="component" value="Unassembled WGS sequence"/>
</dbReference>
<reference evidence="2" key="1">
    <citation type="submission" date="2017-05" db="EMBL/GenBank/DDBJ databases">
        <title>Improved OligoMM genomes.</title>
        <authorList>
            <person name="Garzetti D."/>
        </authorList>
    </citation>
    <scope>NUCLEOTIDE SEQUENCE [LARGE SCALE GENOMIC DNA]</scope>
    <source>
        <strain evidence="2">YL45</strain>
    </source>
</reference>
<evidence type="ECO:0000313" key="1">
    <source>
        <dbReference type="EMBL" id="OXE49730.1"/>
    </source>
</evidence>
<sequence length="64" mass="7290">MIINKEKIQDVEVVKIGEKLKPGFAGPRKLAIYEARVKQGQKTLKKKSEDLNELLAWIQKKKAA</sequence>
<name>A0A227KQR5_9BURK</name>
<accession>A0A227KQR5</accession>
<protein>
    <submittedName>
        <fullName evidence="1">Uncharacterized protein</fullName>
    </submittedName>
</protein>
<dbReference type="EMBL" id="NHMP01000003">
    <property type="protein sequence ID" value="OXE49730.1"/>
    <property type="molecule type" value="Genomic_DNA"/>
</dbReference>
<evidence type="ECO:0000313" key="2">
    <source>
        <dbReference type="Proteomes" id="UP000214610"/>
    </source>
</evidence>
<dbReference type="RefSeq" id="WP_066593187.1">
    <property type="nucleotide sequence ID" value="NZ_CAJTBZ010000004.1"/>
</dbReference>
<keyword evidence="2" id="KW-1185">Reference proteome</keyword>
<proteinExistence type="predicted"/>
<dbReference type="AlphaFoldDB" id="A0A227KQR5"/>
<organism evidence="1 2">
    <name type="scientific">Turicimonas muris</name>
    <dbReference type="NCBI Taxonomy" id="1796652"/>
    <lineage>
        <taxon>Bacteria</taxon>
        <taxon>Pseudomonadati</taxon>
        <taxon>Pseudomonadota</taxon>
        <taxon>Betaproteobacteria</taxon>
        <taxon>Burkholderiales</taxon>
        <taxon>Sutterellaceae</taxon>
        <taxon>Turicimonas</taxon>
    </lineage>
</organism>
<gene>
    <name evidence="1" type="ORF">ADH67_06280</name>
</gene>
<dbReference type="GeneID" id="78361634"/>